<name>A0ABW5P3W5_9DEIO</name>
<organism evidence="2 3">
    <name type="scientific">Deinococcus taklimakanensis</name>
    <dbReference type="NCBI Taxonomy" id="536443"/>
    <lineage>
        <taxon>Bacteria</taxon>
        <taxon>Thermotogati</taxon>
        <taxon>Deinococcota</taxon>
        <taxon>Deinococci</taxon>
        <taxon>Deinococcales</taxon>
        <taxon>Deinococcaceae</taxon>
        <taxon>Deinococcus</taxon>
    </lineage>
</organism>
<evidence type="ECO:0000259" key="1">
    <source>
        <dbReference type="Pfam" id="PF18145"/>
    </source>
</evidence>
<evidence type="ECO:0000313" key="3">
    <source>
        <dbReference type="Proteomes" id="UP001597475"/>
    </source>
</evidence>
<reference evidence="3" key="1">
    <citation type="journal article" date="2019" name="Int. J. Syst. Evol. Microbiol.">
        <title>The Global Catalogue of Microorganisms (GCM) 10K type strain sequencing project: providing services to taxonomists for standard genome sequencing and annotation.</title>
        <authorList>
            <consortium name="The Broad Institute Genomics Platform"/>
            <consortium name="The Broad Institute Genome Sequencing Center for Infectious Disease"/>
            <person name="Wu L."/>
            <person name="Ma J."/>
        </authorList>
    </citation>
    <scope>NUCLEOTIDE SEQUENCE [LARGE SCALE GENOMIC DNA]</scope>
    <source>
        <strain evidence="3">KCTC 33842</strain>
    </source>
</reference>
<feature type="domain" description="SMODS-associated and fused to various effectors" evidence="1">
    <location>
        <begin position="321"/>
        <end position="485"/>
    </location>
</feature>
<comment type="caution">
    <text evidence="2">The sequence shown here is derived from an EMBL/GenBank/DDBJ whole genome shotgun (WGS) entry which is preliminary data.</text>
</comment>
<gene>
    <name evidence="2" type="ORF">ACFSR9_06920</name>
</gene>
<evidence type="ECO:0000313" key="2">
    <source>
        <dbReference type="EMBL" id="MFD2609170.1"/>
    </source>
</evidence>
<dbReference type="Pfam" id="PF18145">
    <property type="entry name" value="SAVED"/>
    <property type="match status" value="1"/>
</dbReference>
<sequence>MAHDPSLFSDVHQGGIIGGRGFTAQAVTLLYRLPTLFDDAEFEGVMYEGQEDIDLRFTRPEGRRFHLVQCKAKTVSNPDVREILNGMYQRYQQQPMQYEAFELVAWSFPSKVEAVRQGAHTANRAREGYSGTITEQSTASDFATKVKAMLDELNCTSTITADWIIKYVKFSTDIPSYPFDDRTIIDRFASRCTDCRQFGVQILAPFRYAAATLHQTLELRLGGFLTRQELAQIVHDACEAYKEQVQEKGVKIHVDHWRDKDGRAISEADHVFEWREHYAVAGRGSVPSAEVTERLLQELQTFGTNTMNIWKDANVQLLPPCSLSAAFVVGHTFRQTRGYRLSTPSATGQEIWSFDRDMTLAGDIQLRVTGEGPGREPSSAVVALGVGRDITAAVRNHVDSHGLPGKFVAYQTSINQINEHQARKVADEFIGILRDLDSAGVTDVHLFYAGPMPLAAMIGSLMNKIGRVFVYELDDQRKYHLAFTLNT</sequence>
<proteinExistence type="predicted"/>
<protein>
    <submittedName>
        <fullName evidence="2">SAVED domain-containing protein</fullName>
    </submittedName>
</protein>
<dbReference type="NCBIfam" id="NF033611">
    <property type="entry name" value="SAVED"/>
    <property type="match status" value="1"/>
</dbReference>
<accession>A0ABW5P3W5</accession>
<dbReference type="Proteomes" id="UP001597475">
    <property type="component" value="Unassembled WGS sequence"/>
</dbReference>
<keyword evidence="3" id="KW-1185">Reference proteome</keyword>
<dbReference type="InterPro" id="IPR040836">
    <property type="entry name" value="SAVED"/>
</dbReference>
<dbReference type="RefSeq" id="WP_386844324.1">
    <property type="nucleotide sequence ID" value="NZ_JBHUMK010000029.1"/>
</dbReference>
<dbReference type="EMBL" id="JBHUMK010000029">
    <property type="protein sequence ID" value="MFD2609170.1"/>
    <property type="molecule type" value="Genomic_DNA"/>
</dbReference>